<dbReference type="Gene3D" id="3.40.50.150">
    <property type="entry name" value="Vaccinia Virus protein VP39"/>
    <property type="match status" value="1"/>
</dbReference>
<keyword evidence="2" id="KW-1185">Reference proteome</keyword>
<name>A0AAE0RQR0_9BIVA</name>
<protein>
    <recommendedName>
        <fullName evidence="3">Methyltransferase FkbM domain-containing protein</fullName>
    </recommendedName>
</protein>
<organism evidence="1 2">
    <name type="scientific">Potamilus streckersoni</name>
    <dbReference type="NCBI Taxonomy" id="2493646"/>
    <lineage>
        <taxon>Eukaryota</taxon>
        <taxon>Metazoa</taxon>
        <taxon>Spiralia</taxon>
        <taxon>Lophotrochozoa</taxon>
        <taxon>Mollusca</taxon>
        <taxon>Bivalvia</taxon>
        <taxon>Autobranchia</taxon>
        <taxon>Heteroconchia</taxon>
        <taxon>Palaeoheterodonta</taxon>
        <taxon>Unionida</taxon>
        <taxon>Unionoidea</taxon>
        <taxon>Unionidae</taxon>
        <taxon>Ambleminae</taxon>
        <taxon>Lampsilini</taxon>
        <taxon>Potamilus</taxon>
    </lineage>
</organism>
<dbReference type="EMBL" id="JAEAOA010001328">
    <property type="protein sequence ID" value="KAK3577867.1"/>
    <property type="molecule type" value="Genomic_DNA"/>
</dbReference>
<dbReference type="NCBIfam" id="TIGR01444">
    <property type="entry name" value="fkbM_fam"/>
    <property type="match status" value="1"/>
</dbReference>
<evidence type="ECO:0008006" key="3">
    <source>
        <dbReference type="Google" id="ProtNLM"/>
    </source>
</evidence>
<evidence type="ECO:0000313" key="2">
    <source>
        <dbReference type="Proteomes" id="UP001195483"/>
    </source>
</evidence>
<proteinExistence type="predicted"/>
<dbReference type="InterPro" id="IPR006342">
    <property type="entry name" value="FkbM_mtfrase"/>
</dbReference>
<dbReference type="AlphaFoldDB" id="A0AAE0RQR0"/>
<evidence type="ECO:0000313" key="1">
    <source>
        <dbReference type="EMBL" id="KAK3577867.1"/>
    </source>
</evidence>
<reference evidence="1" key="2">
    <citation type="journal article" date="2021" name="Genome Biol. Evol.">
        <title>Developing a high-quality reference genome for a parasitic bivalve with doubly uniparental inheritance (Bivalvia: Unionida).</title>
        <authorList>
            <person name="Smith C.H."/>
        </authorList>
    </citation>
    <scope>NUCLEOTIDE SEQUENCE</scope>
    <source>
        <strain evidence="1">CHS0354</strain>
        <tissue evidence="1">Mantle</tissue>
    </source>
</reference>
<sequence>MAKEPTLKTCFNVRRDPLDHFEQPQEAKIGVKKLEDTIQFEDSKRSTSASNLLTQLSERYEPVLFSSIRLRNTELTREKQNITTVCLENAVNDREKNGSLFWGKEDHIRTTHHTYLKKKDTVLIEIGGNIGDDATQFVKFYNPRYVIGEPLEDYVSILQEKFKNISRVTVINVGLGMKVEIAMVKTEGTNAIATSEFSGANGKRLLYLTNATKFLMNLGVGLFDVDLLTTNCKGCEYEVLETILSTNLINYIKNIQFAMHSTLQGLNDPLARYCKIQELLRRTHTPTYQYRLIWESWRRNSFCKLCTYLQGLSFTSGLTINIADHFTISVIEGMSH</sequence>
<dbReference type="Proteomes" id="UP001195483">
    <property type="component" value="Unassembled WGS sequence"/>
</dbReference>
<gene>
    <name evidence="1" type="ORF">CHS0354_021836</name>
</gene>
<reference evidence="1" key="3">
    <citation type="submission" date="2023-05" db="EMBL/GenBank/DDBJ databases">
        <authorList>
            <person name="Smith C.H."/>
        </authorList>
    </citation>
    <scope>NUCLEOTIDE SEQUENCE</scope>
    <source>
        <strain evidence="1">CHS0354</strain>
        <tissue evidence="1">Mantle</tissue>
    </source>
</reference>
<comment type="caution">
    <text evidence="1">The sequence shown here is derived from an EMBL/GenBank/DDBJ whole genome shotgun (WGS) entry which is preliminary data.</text>
</comment>
<reference evidence="1" key="1">
    <citation type="journal article" date="2021" name="Genome Biol. Evol.">
        <title>A High-Quality Reference Genome for a Parasitic Bivalve with Doubly Uniparental Inheritance (Bivalvia: Unionida).</title>
        <authorList>
            <person name="Smith C.H."/>
        </authorList>
    </citation>
    <scope>NUCLEOTIDE SEQUENCE</scope>
    <source>
        <strain evidence="1">CHS0354</strain>
    </source>
</reference>
<dbReference type="SUPFAM" id="SSF53335">
    <property type="entry name" value="S-adenosyl-L-methionine-dependent methyltransferases"/>
    <property type="match status" value="1"/>
</dbReference>
<accession>A0AAE0RQR0</accession>
<dbReference type="InterPro" id="IPR029063">
    <property type="entry name" value="SAM-dependent_MTases_sf"/>
</dbReference>